<name>A0ABD2IGE0_HETSC</name>
<dbReference type="PANTHER" id="PTHR44267">
    <property type="entry name" value="WD REPEAT-CONTAINING PROTEIN 43"/>
    <property type="match status" value="1"/>
</dbReference>
<evidence type="ECO:0000313" key="6">
    <source>
        <dbReference type="Proteomes" id="UP001620645"/>
    </source>
</evidence>
<keyword evidence="2" id="KW-0539">Nucleus</keyword>
<dbReference type="AlphaFoldDB" id="A0ABD2IGE0"/>
<dbReference type="GO" id="GO:0005634">
    <property type="term" value="C:nucleus"/>
    <property type="evidence" value="ECO:0007669"/>
    <property type="project" value="UniProtKB-SubCell"/>
</dbReference>
<gene>
    <name evidence="5" type="ORF">niasHS_011741</name>
</gene>
<sequence length="180" mass="20572">MANSVGAQTNGTKIASPSKSTSQAVLLAQAIRANDTELFASMVNRLGNNWQTISTTIKDLPTSEVLPLLRMIDKHLRQHGREIKNLELWLSWVNKILRIHSTHLATVPNLTDHFATITQWMENRVRHLDKLLQLQGKLSFMISAMPQQSDQWRARDEQPMIVFAADECQVEEEQQQEDMD</sequence>
<comment type="caution">
    <text evidence="5">The sequence shown here is derived from an EMBL/GenBank/DDBJ whole genome shotgun (WGS) entry which is preliminary data.</text>
</comment>
<protein>
    <recommendedName>
        <fullName evidence="4">Small-subunit processome Utp12 domain-containing protein</fullName>
    </recommendedName>
</protein>
<organism evidence="5 6">
    <name type="scientific">Heterodera schachtii</name>
    <name type="common">Sugarbeet cyst nematode worm</name>
    <name type="synonym">Tylenchus schachtii</name>
    <dbReference type="NCBI Taxonomy" id="97005"/>
    <lineage>
        <taxon>Eukaryota</taxon>
        <taxon>Metazoa</taxon>
        <taxon>Ecdysozoa</taxon>
        <taxon>Nematoda</taxon>
        <taxon>Chromadorea</taxon>
        <taxon>Rhabditida</taxon>
        <taxon>Tylenchina</taxon>
        <taxon>Tylenchomorpha</taxon>
        <taxon>Tylenchoidea</taxon>
        <taxon>Heteroderidae</taxon>
        <taxon>Heteroderinae</taxon>
        <taxon>Heterodera</taxon>
    </lineage>
</organism>
<evidence type="ECO:0000259" key="4">
    <source>
        <dbReference type="Pfam" id="PF04003"/>
    </source>
</evidence>
<comment type="similarity">
    <text evidence="3">Belongs to the UTP5 family.</text>
</comment>
<evidence type="ECO:0000256" key="3">
    <source>
        <dbReference type="ARBA" id="ARBA00038335"/>
    </source>
</evidence>
<dbReference type="InterPro" id="IPR007148">
    <property type="entry name" value="SSU_processome_Utp12"/>
</dbReference>
<dbReference type="PANTHER" id="PTHR44267:SF1">
    <property type="entry name" value="WD REPEAT-CONTAINING PROTEIN 43"/>
    <property type="match status" value="1"/>
</dbReference>
<accession>A0ABD2IGE0</accession>
<dbReference type="Pfam" id="PF04003">
    <property type="entry name" value="Utp12"/>
    <property type="match status" value="1"/>
</dbReference>
<proteinExistence type="inferred from homology"/>
<dbReference type="EMBL" id="JBICCN010000332">
    <property type="protein sequence ID" value="KAL3076600.1"/>
    <property type="molecule type" value="Genomic_DNA"/>
</dbReference>
<reference evidence="5 6" key="1">
    <citation type="submission" date="2024-10" db="EMBL/GenBank/DDBJ databases">
        <authorList>
            <person name="Kim D."/>
        </authorList>
    </citation>
    <scope>NUCLEOTIDE SEQUENCE [LARGE SCALE GENOMIC DNA]</scope>
    <source>
        <strain evidence="5">Taebaek</strain>
    </source>
</reference>
<comment type="subcellular location">
    <subcellularLocation>
        <location evidence="1">Nucleus</location>
    </subcellularLocation>
</comment>
<feature type="domain" description="Small-subunit processome Utp12" evidence="4">
    <location>
        <begin position="51"/>
        <end position="142"/>
    </location>
</feature>
<evidence type="ECO:0000313" key="5">
    <source>
        <dbReference type="EMBL" id="KAL3076600.1"/>
    </source>
</evidence>
<evidence type="ECO:0000256" key="2">
    <source>
        <dbReference type="ARBA" id="ARBA00023242"/>
    </source>
</evidence>
<keyword evidence="6" id="KW-1185">Reference proteome</keyword>
<dbReference type="InterPro" id="IPR052414">
    <property type="entry name" value="U3_snoRNA-assoc_WDR"/>
</dbReference>
<evidence type="ECO:0000256" key="1">
    <source>
        <dbReference type="ARBA" id="ARBA00004123"/>
    </source>
</evidence>
<dbReference type="Proteomes" id="UP001620645">
    <property type="component" value="Unassembled WGS sequence"/>
</dbReference>